<accession>A0A835TYJ2</accession>
<evidence type="ECO:0000256" key="1">
    <source>
        <dbReference type="ARBA" id="ARBA00022723"/>
    </source>
</evidence>
<dbReference type="PROSITE" id="PS50089">
    <property type="entry name" value="ZF_RING_2"/>
    <property type="match status" value="2"/>
</dbReference>
<dbReference type="Gene3D" id="3.30.160.60">
    <property type="entry name" value="Classic Zinc Finger"/>
    <property type="match status" value="2"/>
</dbReference>
<name>A0A835TYJ2_9PASS</name>
<reference evidence="10" key="3">
    <citation type="submission" date="2022-01" db="EMBL/GenBank/DDBJ databases">
        <authorList>
            <person name="Rubenstein D.R."/>
        </authorList>
    </citation>
    <scope>NUCLEOTIDE SEQUENCE</scope>
    <source>
        <strain evidence="10">SS15</strain>
        <tissue evidence="10">Liver</tissue>
    </source>
</reference>
<dbReference type="GO" id="GO:0008270">
    <property type="term" value="F:zinc ion binding"/>
    <property type="evidence" value="ECO:0007669"/>
    <property type="project" value="UniProtKB-KW"/>
</dbReference>
<feature type="non-terminal residue" evidence="9">
    <location>
        <position position="715"/>
    </location>
</feature>
<comment type="caution">
    <text evidence="9">The sequence shown here is derived from an EMBL/GenBank/DDBJ whole genome shotgun (WGS) entry which is preliminary data.</text>
</comment>
<dbReference type="OrthoDB" id="6105938at2759"/>
<sequence length="715" mass="81163">DPTSLSCGHSFCRDCIRQALRSQRSPARCPLCQSPGVELQPNFHLRNIVHKFMDSPEYRQEEKHEGQCKEKEESSGQQEEVVRCDFCLQEPQPAVKTCLSCEASLCQAHLSKHNSSNVQKNHVLVEPHGQALAERKCPKHGKLLECFCGKDMKCICILCSVLSHKDHKIISLPGTLKTLKKHEAALDQAIANLVKKENELKTAESQRRERLESLFKKMHEQLENKKGEILKVLNDYKEQQLSRIQTEMNNQKREKDLASHDIQELEALRNQKDTLLFTKQFLFNADTSFRQPPPPTFRQSPPPSFGAGPSGAGSLEAELTCAICLGVYREPVSLACGHNFCRQCIQKVLGTQHNSQGVSTCPTCRARLGPGMKLQNNFKLANIVEAFQASKGQQAGRESLQRSKDPTKGKTGMVPCDHCLDGSRPAVQTCLVCEASLCQAHLSKHNAKGFHQGHVLVEVGAGKAEERRCRDHGKLLECYCLREETFICVLCSIAGAHKGHEVITMEEARDKELVKLFDTMTELQESKNYLVTALEELQKNENRIKTNTKTVTSQLEELFKSVRIELNKRKKMILKDLQDNEEAELTVIADTRKEMEQKRDQAEQNLQALQKIKKQPDSFLFFKDLKLVTDRIASLDLSTESLYRQMNPRTMAHYETQRENLTWQLDSVLQEVRDKIWLLIETQQHNPAILPWSCTRDCQEGRTEGKKAPYTRLGA</sequence>
<evidence type="ECO:0000313" key="9">
    <source>
        <dbReference type="EMBL" id="KAG0123112.1"/>
    </source>
</evidence>
<proteinExistence type="predicted"/>
<evidence type="ECO:0000259" key="7">
    <source>
        <dbReference type="PROSITE" id="PS50089"/>
    </source>
</evidence>
<feature type="domain" description="B box-type" evidence="8">
    <location>
        <begin position="132"/>
        <end position="172"/>
    </location>
</feature>
<dbReference type="Gene3D" id="4.10.830.40">
    <property type="match status" value="2"/>
</dbReference>
<feature type="coiled-coil region" evidence="5">
    <location>
        <begin position="179"/>
        <end position="268"/>
    </location>
</feature>
<dbReference type="InterPro" id="IPR018957">
    <property type="entry name" value="Znf_C3HC4_RING-type"/>
</dbReference>
<feature type="coiled-coil region" evidence="5">
    <location>
        <begin position="585"/>
        <end position="615"/>
    </location>
</feature>
<keyword evidence="2 4" id="KW-0863">Zinc-finger</keyword>
<dbReference type="InterPro" id="IPR058030">
    <property type="entry name" value="TRIM8/14/16/25/29/45/65_CC"/>
</dbReference>
<evidence type="ECO:0000256" key="4">
    <source>
        <dbReference type="PROSITE-ProRule" id="PRU00024"/>
    </source>
</evidence>
<dbReference type="EMBL" id="JADDUC010000031">
    <property type="protein sequence ID" value="KAG0123112.1"/>
    <property type="molecule type" value="Genomic_DNA"/>
</dbReference>
<dbReference type="Proteomes" id="UP000618051">
    <property type="component" value="Unassembled WGS sequence"/>
</dbReference>
<dbReference type="InterPro" id="IPR001841">
    <property type="entry name" value="Znf_RING"/>
</dbReference>
<dbReference type="Gene3D" id="3.30.40.10">
    <property type="entry name" value="Zinc/RING finger domain, C3HC4 (zinc finger)"/>
    <property type="match status" value="2"/>
</dbReference>
<evidence type="ECO:0000256" key="3">
    <source>
        <dbReference type="ARBA" id="ARBA00022833"/>
    </source>
</evidence>
<evidence type="ECO:0000313" key="11">
    <source>
        <dbReference type="Proteomes" id="UP000618051"/>
    </source>
</evidence>
<keyword evidence="11" id="KW-1185">Reference proteome</keyword>
<dbReference type="CDD" id="cd19769">
    <property type="entry name" value="Bbox2_TRIM16-like"/>
    <property type="match status" value="2"/>
</dbReference>
<reference evidence="10 11" key="2">
    <citation type="journal article" date="2021" name="J. Hered.">
        <title>Feather Gene Expression Elucidates the Developmental Basis of Plumage Iridescence in African Starlings.</title>
        <authorList>
            <person name="Rubenstein D.R."/>
            <person name="Corvelo A."/>
            <person name="MacManes M.D."/>
            <person name="Maia R."/>
            <person name="Narzisi G."/>
            <person name="Rousaki A."/>
            <person name="Vandenabeele P."/>
            <person name="Shawkey M.D."/>
            <person name="Solomon J."/>
        </authorList>
    </citation>
    <scope>NUCLEOTIDE SEQUENCE [LARGE SCALE GENOMIC DNA]</scope>
    <source>
        <strain evidence="10">SS15</strain>
    </source>
</reference>
<evidence type="ECO:0000259" key="8">
    <source>
        <dbReference type="PROSITE" id="PS50119"/>
    </source>
</evidence>
<dbReference type="InterPro" id="IPR013083">
    <property type="entry name" value="Znf_RING/FYVE/PHD"/>
</dbReference>
<dbReference type="SMART" id="SM00336">
    <property type="entry name" value="BBOX"/>
    <property type="match status" value="4"/>
</dbReference>
<organism evidence="9">
    <name type="scientific">Lamprotornis superbus</name>
    <dbReference type="NCBI Taxonomy" id="245042"/>
    <lineage>
        <taxon>Eukaryota</taxon>
        <taxon>Metazoa</taxon>
        <taxon>Chordata</taxon>
        <taxon>Craniata</taxon>
        <taxon>Vertebrata</taxon>
        <taxon>Euteleostomi</taxon>
        <taxon>Archelosauria</taxon>
        <taxon>Archosauria</taxon>
        <taxon>Dinosauria</taxon>
        <taxon>Saurischia</taxon>
        <taxon>Theropoda</taxon>
        <taxon>Coelurosauria</taxon>
        <taxon>Aves</taxon>
        <taxon>Neognathae</taxon>
        <taxon>Neoaves</taxon>
        <taxon>Telluraves</taxon>
        <taxon>Australaves</taxon>
        <taxon>Passeriformes</taxon>
        <taxon>Sturnidae</taxon>
        <taxon>Lamprotornis</taxon>
    </lineage>
</organism>
<dbReference type="PANTHER" id="PTHR25465:SF77">
    <property type="entry name" value="E3 UBIQUITIN_ISG15 LIGASE TRIM25"/>
    <property type="match status" value="1"/>
</dbReference>
<feature type="domain" description="RING-type" evidence="7">
    <location>
        <begin position="321"/>
        <end position="365"/>
    </location>
</feature>
<dbReference type="PANTHER" id="PTHR25465">
    <property type="entry name" value="B-BOX DOMAIN CONTAINING"/>
    <property type="match status" value="1"/>
</dbReference>
<keyword evidence="5" id="KW-0175">Coiled coil</keyword>
<dbReference type="AlphaFoldDB" id="A0A835TYJ2"/>
<dbReference type="Pfam" id="PF15227">
    <property type="entry name" value="zf-C3HC4_4"/>
    <property type="match status" value="1"/>
</dbReference>
<feature type="domain" description="RING-type" evidence="7">
    <location>
        <begin position="5"/>
        <end position="33"/>
    </location>
</feature>
<evidence type="ECO:0000256" key="5">
    <source>
        <dbReference type="SAM" id="Coils"/>
    </source>
</evidence>
<dbReference type="SUPFAM" id="SSF57845">
    <property type="entry name" value="B-box zinc-binding domain"/>
    <property type="match status" value="2"/>
</dbReference>
<evidence type="ECO:0000313" key="10">
    <source>
        <dbReference type="EMBL" id="KAI1234253.1"/>
    </source>
</evidence>
<protein>
    <submittedName>
        <fullName evidence="9 10">E3 ubiquitin-protein ligase TRIM8</fullName>
    </submittedName>
</protein>
<evidence type="ECO:0000256" key="6">
    <source>
        <dbReference type="SAM" id="MobiDB-lite"/>
    </source>
</evidence>
<dbReference type="Pfam" id="PF25600">
    <property type="entry name" value="TRIM_CC"/>
    <property type="match status" value="1"/>
</dbReference>
<dbReference type="PROSITE" id="PS50119">
    <property type="entry name" value="ZF_BBOX"/>
    <property type="match status" value="2"/>
</dbReference>
<feature type="non-terminal residue" evidence="9">
    <location>
        <position position="1"/>
    </location>
</feature>
<feature type="domain" description="B box-type" evidence="8">
    <location>
        <begin position="464"/>
        <end position="505"/>
    </location>
</feature>
<dbReference type="InterPro" id="IPR000315">
    <property type="entry name" value="Znf_B-box"/>
</dbReference>
<dbReference type="PROSITE" id="PS00518">
    <property type="entry name" value="ZF_RING_1"/>
    <property type="match status" value="2"/>
</dbReference>
<keyword evidence="1" id="KW-0479">Metal-binding</keyword>
<dbReference type="InterPro" id="IPR017907">
    <property type="entry name" value="Znf_RING_CS"/>
</dbReference>
<reference evidence="9" key="1">
    <citation type="submission" date="2020-10" db="EMBL/GenBank/DDBJ databases">
        <title>Feather gene expression reveals the developmental basis of iridescence in African starlings.</title>
        <authorList>
            <person name="Rubenstein D.R."/>
        </authorList>
    </citation>
    <scope>NUCLEOTIDE SEQUENCE</scope>
    <source>
        <strain evidence="9">SS15</strain>
        <tissue evidence="9">Liver</tissue>
    </source>
</reference>
<dbReference type="EMBL" id="JADDUC020000016">
    <property type="protein sequence ID" value="KAI1234253.1"/>
    <property type="molecule type" value="Genomic_DNA"/>
</dbReference>
<evidence type="ECO:0000256" key="2">
    <source>
        <dbReference type="ARBA" id="ARBA00022771"/>
    </source>
</evidence>
<dbReference type="Pfam" id="PF00097">
    <property type="entry name" value="zf-C3HC4"/>
    <property type="match status" value="1"/>
</dbReference>
<dbReference type="SMART" id="SM00184">
    <property type="entry name" value="RING"/>
    <property type="match status" value="2"/>
</dbReference>
<feature type="compositionally biased region" description="Pro residues" evidence="6">
    <location>
        <begin position="291"/>
        <end position="304"/>
    </location>
</feature>
<dbReference type="InterPro" id="IPR051051">
    <property type="entry name" value="E3_ubiq-ligase_TRIM/RNF"/>
</dbReference>
<dbReference type="Pfam" id="PF00643">
    <property type="entry name" value="zf-B_box"/>
    <property type="match status" value="2"/>
</dbReference>
<keyword evidence="3" id="KW-0862">Zinc</keyword>
<gene>
    <name evidence="10" type="ORF">IHE44_0003970</name>
    <name evidence="9" type="ORF">IHE44_008049</name>
</gene>
<feature type="region of interest" description="Disordered" evidence="6">
    <location>
        <begin position="288"/>
        <end position="311"/>
    </location>
</feature>
<dbReference type="SUPFAM" id="SSF57850">
    <property type="entry name" value="RING/U-box"/>
    <property type="match status" value="2"/>
</dbReference>